<evidence type="ECO:0000259" key="7">
    <source>
        <dbReference type="Pfam" id="PF01568"/>
    </source>
</evidence>
<dbReference type="InterPro" id="IPR050612">
    <property type="entry name" value="Prok_Mopterin_Oxidored"/>
</dbReference>
<reference evidence="9" key="1">
    <citation type="submission" date="2022-12" db="EMBL/GenBank/DDBJ databases">
        <authorList>
            <person name="Krivoruchko A.V."/>
            <person name="Elkin A."/>
        </authorList>
    </citation>
    <scope>NUCLEOTIDE SEQUENCE</scope>
    <source>
        <strain evidence="9">IEGM 1391</strain>
    </source>
</reference>
<name>A0ABT4MBL7_9NOCA</name>
<keyword evidence="5" id="KW-0560">Oxidoreductase</keyword>
<gene>
    <name evidence="9" type="ORF">O4220_07555</name>
</gene>
<dbReference type="SUPFAM" id="SSF50692">
    <property type="entry name" value="ADC-like"/>
    <property type="match status" value="1"/>
</dbReference>
<dbReference type="Pfam" id="PF18364">
    <property type="entry name" value="Molybdopterin_N"/>
    <property type="match status" value="1"/>
</dbReference>
<evidence type="ECO:0000259" key="6">
    <source>
        <dbReference type="Pfam" id="PF00384"/>
    </source>
</evidence>
<keyword evidence="3" id="KW-0500">Molybdenum</keyword>
<organism evidence="9 10">
    <name type="scientific">Rhodococcus ruber</name>
    <dbReference type="NCBI Taxonomy" id="1830"/>
    <lineage>
        <taxon>Bacteria</taxon>
        <taxon>Bacillati</taxon>
        <taxon>Actinomycetota</taxon>
        <taxon>Actinomycetes</taxon>
        <taxon>Mycobacteriales</taxon>
        <taxon>Nocardiaceae</taxon>
        <taxon>Rhodococcus</taxon>
    </lineage>
</organism>
<evidence type="ECO:0000259" key="8">
    <source>
        <dbReference type="Pfam" id="PF18364"/>
    </source>
</evidence>
<dbReference type="Gene3D" id="3.40.228.10">
    <property type="entry name" value="Dimethylsulfoxide Reductase, domain 2"/>
    <property type="match status" value="1"/>
</dbReference>
<keyword evidence="4" id="KW-0479">Metal-binding</keyword>
<protein>
    <submittedName>
        <fullName evidence="9">Molybdopterin-dependent oxidoreductase</fullName>
    </submittedName>
</protein>
<comment type="similarity">
    <text evidence="2">Belongs to the prokaryotic molybdopterin-containing oxidoreductase family.</text>
</comment>
<dbReference type="Gene3D" id="3.90.55.10">
    <property type="entry name" value="Dimethylsulfoxide Reductase, domain 3"/>
    <property type="match status" value="1"/>
</dbReference>
<evidence type="ECO:0000256" key="2">
    <source>
        <dbReference type="ARBA" id="ARBA00010312"/>
    </source>
</evidence>
<evidence type="ECO:0000256" key="3">
    <source>
        <dbReference type="ARBA" id="ARBA00022505"/>
    </source>
</evidence>
<dbReference type="InterPro" id="IPR006657">
    <property type="entry name" value="MoPterin_dinucl-bd_dom"/>
</dbReference>
<proteinExistence type="inferred from homology"/>
<comment type="caution">
    <text evidence="9">The sequence shown here is derived from an EMBL/GenBank/DDBJ whole genome shotgun (WGS) entry which is preliminary data.</text>
</comment>
<sequence length="773" mass="84380">MTGVAGVQHMGHWGMFRAESDGRDVTAVHPQVTDSNPSPVLGNLVGSVTHRSRVTAPSVRRGWLEHGPGPTDKRGSDEFVEVSWDELTDVLSEELRRVADTFGNNAIYGGSYGWASAGRFHHAQSQVHRFLNCIGGYTRSVHSYSLGATGVIMPHVLGAHWKMFSRSTSWNVIAAHTELLVAFGGVPVKNTGINHGGTSDHPTVDSLAAMRARGGQIVTVSPLRSDMSGDARWIAPRPGTDVAMMLALAFVLADEKLHDTAFLDTYCEGYPEFERYLLGVSDGTPKTPQWASTICGVEPADIAELAREMASKRTMVTVTWSLQRTQHGEQAPWMGITLASMLGQIGVPGGGFGHGYGSMNEPGLAPVPYPLPTLPQGINPVPDLIPVAAVSDMLLDPGGEFDYDGRRSTYPDIKVVYWAGGNPFHHHQDLGRLRRALGRPDTVVVHDPYWTPMAKHADIVVPSTTSLERSDLSCTRNDPLLVAMEPAAERFADSRDDYDTFAELATKLGVGEQFTEGRSSQQWLEHLYGQWRGYLRAGGVDTPEYENFRREGSFRMQTEDDLTFLQDFRTDPVGNALRTPSGKIEIFSATVAGFGYDDCRGHPMWFEPQEWLGGPRAQQFPLHLIANQPRTRLHSQLDHGAVSRHSKIQGREPIRMHPSAAAARGVADGDVVRVFNDRGSCLAGVVVDDAMLESVVQLSTGAWYDPLDPADPGSMCKHGSVNVLTADDGASSLSRGCTGQHVLVEIERYDEALPPITAFDPPARTKVRTPPER</sequence>
<comment type="cofactor">
    <cofactor evidence="1">
        <name>Mo-bis(molybdopterin guanine dinucleotide)</name>
        <dbReference type="ChEBI" id="CHEBI:60539"/>
    </cofactor>
</comment>
<evidence type="ECO:0000256" key="5">
    <source>
        <dbReference type="ARBA" id="ARBA00023002"/>
    </source>
</evidence>
<evidence type="ECO:0000256" key="1">
    <source>
        <dbReference type="ARBA" id="ARBA00001942"/>
    </source>
</evidence>
<dbReference type="Gene3D" id="3.40.50.740">
    <property type="match status" value="1"/>
</dbReference>
<dbReference type="SUPFAM" id="SSF53706">
    <property type="entry name" value="Formate dehydrogenase/DMSO reductase, domains 1-3"/>
    <property type="match status" value="1"/>
</dbReference>
<dbReference type="Gene3D" id="2.40.40.20">
    <property type="match status" value="1"/>
</dbReference>
<keyword evidence="10" id="KW-1185">Reference proteome</keyword>
<feature type="domain" description="Molybdopterin oxidoreductase" evidence="6">
    <location>
        <begin position="53"/>
        <end position="506"/>
    </location>
</feature>
<dbReference type="InterPro" id="IPR041460">
    <property type="entry name" value="Molybdopterin_N"/>
</dbReference>
<dbReference type="PANTHER" id="PTHR43742:SF10">
    <property type="entry name" value="TRIMETHYLAMINE-N-OXIDE REDUCTASE 2"/>
    <property type="match status" value="1"/>
</dbReference>
<dbReference type="EMBL" id="JAPWIJ010000003">
    <property type="protein sequence ID" value="MCZ4518368.1"/>
    <property type="molecule type" value="Genomic_DNA"/>
</dbReference>
<dbReference type="Pfam" id="PF01568">
    <property type="entry name" value="Molydop_binding"/>
    <property type="match status" value="1"/>
</dbReference>
<accession>A0ABT4MBL7</accession>
<dbReference type="InterPro" id="IPR041954">
    <property type="entry name" value="CT_DMSOR/BSOR/TMAOR"/>
</dbReference>
<dbReference type="Proteomes" id="UP001081071">
    <property type="component" value="Unassembled WGS sequence"/>
</dbReference>
<evidence type="ECO:0000313" key="9">
    <source>
        <dbReference type="EMBL" id="MCZ4518368.1"/>
    </source>
</evidence>
<dbReference type="RefSeq" id="WP_269603058.1">
    <property type="nucleotide sequence ID" value="NZ_JAPWIJ010000003.1"/>
</dbReference>
<dbReference type="CDD" id="cd02793">
    <property type="entry name" value="MopB_CT_DMSOR-BSOR-TMAOR"/>
    <property type="match status" value="1"/>
</dbReference>
<dbReference type="InterPro" id="IPR009010">
    <property type="entry name" value="Asp_de-COase-like_dom_sf"/>
</dbReference>
<evidence type="ECO:0000256" key="4">
    <source>
        <dbReference type="ARBA" id="ARBA00022723"/>
    </source>
</evidence>
<evidence type="ECO:0000313" key="10">
    <source>
        <dbReference type="Proteomes" id="UP001081071"/>
    </source>
</evidence>
<dbReference type="Pfam" id="PF00384">
    <property type="entry name" value="Molybdopterin"/>
    <property type="match status" value="1"/>
</dbReference>
<dbReference type="InterPro" id="IPR006656">
    <property type="entry name" value="Mopterin_OxRdtase"/>
</dbReference>
<feature type="domain" description="Molybdopterin oxidoreductase N-terminal" evidence="8">
    <location>
        <begin position="9"/>
        <end position="48"/>
    </location>
</feature>
<feature type="domain" description="Molybdopterin dinucleotide-binding" evidence="7">
    <location>
        <begin position="622"/>
        <end position="738"/>
    </location>
</feature>
<dbReference type="PANTHER" id="PTHR43742">
    <property type="entry name" value="TRIMETHYLAMINE-N-OXIDE REDUCTASE"/>
    <property type="match status" value="1"/>
</dbReference>